<organism evidence="3 4">
    <name type="scientific">Phyllosticta paracitricarpa</name>
    <dbReference type="NCBI Taxonomy" id="2016321"/>
    <lineage>
        <taxon>Eukaryota</taxon>
        <taxon>Fungi</taxon>
        <taxon>Dikarya</taxon>
        <taxon>Ascomycota</taxon>
        <taxon>Pezizomycotina</taxon>
        <taxon>Dothideomycetes</taxon>
        <taxon>Dothideomycetes incertae sedis</taxon>
        <taxon>Botryosphaeriales</taxon>
        <taxon>Phyllostictaceae</taxon>
        <taxon>Phyllosticta</taxon>
    </lineage>
</organism>
<evidence type="ECO:0000256" key="1">
    <source>
        <dbReference type="SAM" id="MobiDB-lite"/>
    </source>
</evidence>
<comment type="caution">
    <text evidence="3">The sequence shown here is derived from an EMBL/GenBank/DDBJ whole genome shotgun (WGS) entry which is preliminary data.</text>
</comment>
<dbReference type="EMBL" id="JBBPBF010000045">
    <property type="protein sequence ID" value="KAK7606591.1"/>
    <property type="molecule type" value="Genomic_DNA"/>
</dbReference>
<proteinExistence type="predicted"/>
<protein>
    <submittedName>
        <fullName evidence="3">Uncharacterized protein</fullName>
    </submittedName>
</protein>
<keyword evidence="4" id="KW-1185">Reference proteome</keyword>
<keyword evidence="2" id="KW-0472">Membrane</keyword>
<feature type="region of interest" description="Disordered" evidence="1">
    <location>
        <begin position="401"/>
        <end position="425"/>
    </location>
</feature>
<feature type="region of interest" description="Disordered" evidence="1">
    <location>
        <begin position="556"/>
        <end position="589"/>
    </location>
</feature>
<feature type="transmembrane region" description="Helical" evidence="2">
    <location>
        <begin position="644"/>
        <end position="664"/>
    </location>
</feature>
<accession>A0ABR1MUH8</accession>
<gene>
    <name evidence="3" type="ORF">JOL62DRAFT_560032</name>
</gene>
<reference evidence="3 4" key="1">
    <citation type="submission" date="2024-04" db="EMBL/GenBank/DDBJ databases">
        <title>Phyllosticta paracitricarpa is synonymous to the EU quarantine fungus P. citricarpa based on phylogenomic analyses.</title>
        <authorList>
            <consortium name="Lawrence Berkeley National Laboratory"/>
            <person name="Van ingen-buijs V.A."/>
            <person name="Van westerhoven A.C."/>
            <person name="Haridas S."/>
            <person name="Skiadas P."/>
            <person name="Martin F."/>
            <person name="Groenewald J.Z."/>
            <person name="Crous P.W."/>
            <person name="Seidl M.F."/>
        </authorList>
    </citation>
    <scope>NUCLEOTIDE SEQUENCE [LARGE SCALE GENOMIC DNA]</scope>
    <source>
        <strain evidence="3 4">CBS 141358</strain>
    </source>
</reference>
<feature type="compositionally biased region" description="Basic and acidic residues" evidence="1">
    <location>
        <begin position="556"/>
        <end position="565"/>
    </location>
</feature>
<evidence type="ECO:0000313" key="3">
    <source>
        <dbReference type="EMBL" id="KAK7606591.1"/>
    </source>
</evidence>
<feature type="compositionally biased region" description="Polar residues" evidence="1">
    <location>
        <begin position="416"/>
        <end position="425"/>
    </location>
</feature>
<dbReference type="Proteomes" id="UP001367316">
    <property type="component" value="Unassembled WGS sequence"/>
</dbReference>
<feature type="transmembrane region" description="Helical" evidence="2">
    <location>
        <begin position="314"/>
        <end position="337"/>
    </location>
</feature>
<sequence length="689" mass="74378">MDEARSSQANSVLRQISAKAFSYHQRPLSSVVYSLSNSTTAIREDFPCPASQVSTAAPGFLRIPGHARRFVFELIHVDGRHIASFINSIKPGASPVRPSLACSNHGRFFEGFPLPAILPAATSTTIASTPIIATAAITTTTTITPCVVASERNGAALACNDPATIRSPAACTSRGRPPNPPTPPSSQSSLDRATGIATSAASAASTASAVNMRGANTLPQQMPLQCDHFRGRYVCRLSPHGVCPATAAATATQMTTNNISIRMWDGLGRQTGREGDICPAMGKEALSEAVVAARQSWCRAQISIHSLRGLLKPFFFVACFSFLTLILMTTTTTTTTIRPRERQLKLKALLEKCNPKCSLMGSRLPRRRAAPPTHSLPRPPTRIEACPRTTRVECGGKANEQAGAKSSSFFAPPPTETLQQRSTTNRKGDDWLLAYSTALMLLEKAGLAGGPCSPLMPSPLVPSPLVLYASKQHPRPLPHLLPTSPFGLHHPTLSSLNRSLGFSSLPSPGSQVEDARTPAYAAAAAHYTCYMQTRRRRRRVSAKAATPEVKKQSIEWYRERHDFSPPRDGFSDDDGVEGGGPQEENAENEEDVAAENLAVVLAQQTVDEDEDDFEKEDAAAVVATTTTTTVAQTSGRNRLTPTTVALLVLVLAFGLMLLRCWMTAKFDGDCYDYDCDSNKTYGWWDRRGI</sequence>
<keyword evidence="2" id="KW-1133">Transmembrane helix</keyword>
<feature type="region of interest" description="Disordered" evidence="1">
    <location>
        <begin position="168"/>
        <end position="197"/>
    </location>
</feature>
<evidence type="ECO:0000313" key="4">
    <source>
        <dbReference type="Proteomes" id="UP001367316"/>
    </source>
</evidence>
<name>A0ABR1MUH8_9PEZI</name>
<keyword evidence="2" id="KW-0812">Transmembrane</keyword>
<evidence type="ECO:0000256" key="2">
    <source>
        <dbReference type="SAM" id="Phobius"/>
    </source>
</evidence>